<feature type="transmembrane region" description="Helical" evidence="1">
    <location>
        <begin position="98"/>
        <end position="117"/>
    </location>
</feature>
<keyword evidence="1" id="KW-1133">Transmembrane helix</keyword>
<dbReference type="Proteomes" id="UP000267081">
    <property type="component" value="Unassembled WGS sequence"/>
</dbReference>
<gene>
    <name evidence="2" type="ORF">EIY87_38650</name>
</gene>
<keyword evidence="1" id="KW-0472">Membrane</keyword>
<name>A0A427SZZ5_9PSEU</name>
<sequence>MATSSSTGRALRPVIFLLYLNLLISIAFAVLTFLNKEAILDYQVLHWESTGQANPADHAGTRASLESVLWIRPVSVLVIAIVYVRLAARLKLGRRRTWVRVMLVTVLGLAGLVYLVVSAEFPDWMRAGQVVQAVVLLVLFLLLCSKGVRGYFSKEGRVPAKV</sequence>
<evidence type="ECO:0000256" key="1">
    <source>
        <dbReference type="SAM" id="Phobius"/>
    </source>
</evidence>
<feature type="transmembrane region" description="Helical" evidence="1">
    <location>
        <begin position="129"/>
        <end position="148"/>
    </location>
</feature>
<evidence type="ECO:0000313" key="2">
    <source>
        <dbReference type="EMBL" id="RSD10723.1"/>
    </source>
</evidence>
<organism evidence="2 3">
    <name type="scientific">Amycolatopsis eburnea</name>
    <dbReference type="NCBI Taxonomy" id="2267691"/>
    <lineage>
        <taxon>Bacteria</taxon>
        <taxon>Bacillati</taxon>
        <taxon>Actinomycetota</taxon>
        <taxon>Actinomycetes</taxon>
        <taxon>Pseudonocardiales</taxon>
        <taxon>Pseudonocardiaceae</taxon>
        <taxon>Amycolatopsis</taxon>
    </lineage>
</organism>
<comment type="caution">
    <text evidence="2">The sequence shown here is derived from an EMBL/GenBank/DDBJ whole genome shotgun (WGS) entry which is preliminary data.</text>
</comment>
<reference evidence="2 3" key="1">
    <citation type="submission" date="2018-12" db="EMBL/GenBank/DDBJ databases">
        <title>Amycolatopsis eburnea sp. nov. actinomycete associate with arbuscular mycorrhiza fungal spore.</title>
        <authorList>
            <person name="Lumyong S."/>
            <person name="Chaiya L."/>
        </authorList>
    </citation>
    <scope>NUCLEOTIDE SEQUENCE [LARGE SCALE GENOMIC DNA]</scope>
    <source>
        <strain evidence="2 3">GLM-1</strain>
    </source>
</reference>
<feature type="transmembrane region" description="Helical" evidence="1">
    <location>
        <begin position="14"/>
        <end position="34"/>
    </location>
</feature>
<dbReference type="RefSeq" id="WP_125314866.1">
    <property type="nucleotide sequence ID" value="NZ_RSEC01000060.1"/>
</dbReference>
<keyword evidence="3" id="KW-1185">Reference proteome</keyword>
<dbReference type="EMBL" id="RSEC01000060">
    <property type="protein sequence ID" value="RSD10723.1"/>
    <property type="molecule type" value="Genomic_DNA"/>
</dbReference>
<protein>
    <submittedName>
        <fullName evidence="2">Uncharacterized protein</fullName>
    </submittedName>
</protein>
<dbReference type="AlphaFoldDB" id="A0A427SZZ5"/>
<evidence type="ECO:0000313" key="3">
    <source>
        <dbReference type="Proteomes" id="UP000267081"/>
    </source>
</evidence>
<feature type="transmembrane region" description="Helical" evidence="1">
    <location>
        <begin position="69"/>
        <end position="86"/>
    </location>
</feature>
<dbReference type="OrthoDB" id="3624355at2"/>
<proteinExistence type="predicted"/>
<accession>A0A427SZZ5</accession>
<keyword evidence="1" id="KW-0812">Transmembrane</keyword>